<organism evidence="3 4">
    <name type="scientific">Paraburkholderia phenoliruptrix</name>
    <dbReference type="NCBI Taxonomy" id="252970"/>
    <lineage>
        <taxon>Bacteria</taxon>
        <taxon>Pseudomonadati</taxon>
        <taxon>Pseudomonadota</taxon>
        <taxon>Betaproteobacteria</taxon>
        <taxon>Burkholderiales</taxon>
        <taxon>Burkholderiaceae</taxon>
        <taxon>Paraburkholderia</taxon>
    </lineage>
</organism>
<evidence type="ECO:0000313" key="3">
    <source>
        <dbReference type="EMBL" id="CAB3644038.1"/>
    </source>
</evidence>
<dbReference type="AlphaFoldDB" id="A0A6J5A302"/>
<dbReference type="InterPro" id="IPR008868">
    <property type="entry name" value="TniB"/>
</dbReference>
<reference evidence="3 4" key="1">
    <citation type="submission" date="2020-04" db="EMBL/GenBank/DDBJ databases">
        <authorList>
            <person name="De Canck E."/>
        </authorList>
    </citation>
    <scope>NUCLEOTIDE SEQUENCE [LARGE SCALE GENOMIC DNA]</scope>
    <source>
        <strain evidence="3 4">LMG 22037</strain>
    </source>
</reference>
<accession>A0A6J5A302</accession>
<dbReference type="Pfam" id="PF05621">
    <property type="entry name" value="TniB"/>
    <property type="match status" value="1"/>
</dbReference>
<evidence type="ECO:0000256" key="1">
    <source>
        <dbReference type="SAM" id="MobiDB-lite"/>
    </source>
</evidence>
<evidence type="ECO:0000313" key="4">
    <source>
        <dbReference type="Proteomes" id="UP000494249"/>
    </source>
</evidence>
<proteinExistence type="predicted"/>
<sequence length="271" mass="29954">MLIVDELQHLRVAKTGGKDNMLNFFVTLVNSIGIPVVFVGTNSMMIDLFSDVMCNARRATGLGLTDLRQPACDDPAWALLVDAAWQYQWIRHAEPLIAKLRDVLYDLTHGVTDILIKLLVLAQRHAIHTGEERLTVRRLRTIADTWMQLLKAALDALRSGKTERMAKFEDLFPPDSHTAAMMGVIESDARVPSQLSTRRDMRRPVAASATPSPPEARERTRNPVTSTTNAGERIPSEACALAGHEAPHVALRDAGWPPEDALEFSTAYAAL</sequence>
<keyword evidence="2" id="KW-0472">Membrane</keyword>
<name>A0A6J5A302_9BURK</name>
<evidence type="ECO:0000256" key="2">
    <source>
        <dbReference type="SAM" id="Phobius"/>
    </source>
</evidence>
<feature type="transmembrane region" description="Helical" evidence="2">
    <location>
        <begin position="21"/>
        <end position="40"/>
    </location>
</feature>
<keyword evidence="2" id="KW-0812">Transmembrane</keyword>
<protein>
    <submittedName>
        <fullName evidence="3">Uncharacterized protein</fullName>
    </submittedName>
</protein>
<dbReference type="EMBL" id="CADIKB010000001">
    <property type="protein sequence ID" value="CAB3644038.1"/>
    <property type="molecule type" value="Genomic_DNA"/>
</dbReference>
<keyword evidence="2" id="KW-1133">Transmembrane helix</keyword>
<feature type="region of interest" description="Disordered" evidence="1">
    <location>
        <begin position="193"/>
        <end position="232"/>
    </location>
</feature>
<gene>
    <name evidence="3" type="ORF">LMG22037_00554</name>
</gene>
<dbReference type="Proteomes" id="UP000494249">
    <property type="component" value="Unassembled WGS sequence"/>
</dbReference>